<dbReference type="InterPro" id="IPR035996">
    <property type="entry name" value="4pyrrol_Methylase_sf"/>
</dbReference>
<dbReference type="PANTHER" id="PTHR46111">
    <property type="entry name" value="RIBOSOMAL RNA SMALL SUBUNIT METHYLTRANSFERASE I"/>
    <property type="match status" value="1"/>
</dbReference>
<accession>A0A1F4PNB3</accession>
<dbReference type="EC" id="2.1.1.198" evidence="6"/>
<organism evidence="8 9">
    <name type="scientific">candidate division Kazan bacterium RIFCSPLOWO2_01_FULL_48_13</name>
    <dbReference type="NCBI Taxonomy" id="1798539"/>
    <lineage>
        <taxon>Bacteria</taxon>
        <taxon>Bacteria division Kazan-3B-28</taxon>
    </lineage>
</organism>
<evidence type="ECO:0000256" key="6">
    <source>
        <dbReference type="HAMAP-Rule" id="MF_01877"/>
    </source>
</evidence>
<dbReference type="STRING" id="1798539.A2994_00555"/>
<dbReference type="EMBL" id="METE01000011">
    <property type="protein sequence ID" value="OGB85086.1"/>
    <property type="molecule type" value="Genomic_DNA"/>
</dbReference>
<dbReference type="GO" id="GO:0070677">
    <property type="term" value="F:rRNA (cytosine-2'-O-)-methyltransferase activity"/>
    <property type="evidence" value="ECO:0007669"/>
    <property type="project" value="UniProtKB-UniRule"/>
</dbReference>
<dbReference type="SUPFAM" id="SSF53790">
    <property type="entry name" value="Tetrapyrrole methylase"/>
    <property type="match status" value="1"/>
</dbReference>
<comment type="similarity">
    <text evidence="6">Belongs to the methyltransferase superfamily. RsmI family.</text>
</comment>
<dbReference type="InterPro" id="IPR014777">
    <property type="entry name" value="4pyrrole_Mease_sub1"/>
</dbReference>
<evidence type="ECO:0000256" key="2">
    <source>
        <dbReference type="ARBA" id="ARBA00022552"/>
    </source>
</evidence>
<reference evidence="8 9" key="1">
    <citation type="journal article" date="2016" name="Nat. Commun.">
        <title>Thousands of microbial genomes shed light on interconnected biogeochemical processes in an aquifer system.</title>
        <authorList>
            <person name="Anantharaman K."/>
            <person name="Brown C.T."/>
            <person name="Hug L.A."/>
            <person name="Sharon I."/>
            <person name="Castelle C.J."/>
            <person name="Probst A.J."/>
            <person name="Thomas B.C."/>
            <person name="Singh A."/>
            <person name="Wilkins M.J."/>
            <person name="Karaoz U."/>
            <person name="Brodie E.L."/>
            <person name="Williams K.H."/>
            <person name="Hubbard S.S."/>
            <person name="Banfield J.F."/>
        </authorList>
    </citation>
    <scope>NUCLEOTIDE SEQUENCE [LARGE SCALE GENOMIC DNA]</scope>
</reference>
<dbReference type="FunFam" id="3.30.950.10:FF:000002">
    <property type="entry name" value="Ribosomal RNA small subunit methyltransferase I"/>
    <property type="match status" value="1"/>
</dbReference>
<proteinExistence type="inferred from homology"/>
<dbReference type="InterPro" id="IPR014776">
    <property type="entry name" value="4pyrrole_Mease_sub2"/>
</dbReference>
<dbReference type="Gene3D" id="3.40.1010.10">
    <property type="entry name" value="Cobalt-precorrin-4 Transmethylase, Domain 1"/>
    <property type="match status" value="1"/>
</dbReference>
<keyword evidence="2 6" id="KW-0698">rRNA processing</keyword>
<evidence type="ECO:0000313" key="9">
    <source>
        <dbReference type="Proteomes" id="UP000179010"/>
    </source>
</evidence>
<evidence type="ECO:0000259" key="7">
    <source>
        <dbReference type="Pfam" id="PF00590"/>
    </source>
</evidence>
<comment type="function">
    <text evidence="6">Catalyzes the 2'-O-methylation of the ribose of cytidine 1402 (C1402) in 16S rRNA.</text>
</comment>
<evidence type="ECO:0000256" key="3">
    <source>
        <dbReference type="ARBA" id="ARBA00022603"/>
    </source>
</evidence>
<keyword evidence="3 6" id="KW-0489">Methyltransferase</keyword>
<dbReference type="InterPro" id="IPR008189">
    <property type="entry name" value="rRNA_ssu_MeTfrase_I"/>
</dbReference>
<protein>
    <recommendedName>
        <fullName evidence="6">Ribosomal RNA small subunit methyltransferase I</fullName>
        <ecNumber evidence="6">2.1.1.198</ecNumber>
    </recommendedName>
    <alternativeName>
        <fullName evidence="6">16S rRNA 2'-O-ribose C1402 methyltransferase</fullName>
    </alternativeName>
    <alternativeName>
        <fullName evidence="6">rRNA (cytidine-2'-O-)-methyltransferase RsmI</fullName>
    </alternativeName>
</protein>
<dbReference type="HAMAP" id="MF_01877">
    <property type="entry name" value="16SrRNA_methyltr_I"/>
    <property type="match status" value="1"/>
</dbReference>
<dbReference type="InterPro" id="IPR000878">
    <property type="entry name" value="4pyrrol_Mease"/>
</dbReference>
<keyword evidence="5 6" id="KW-0949">S-adenosyl-L-methionine</keyword>
<dbReference type="Proteomes" id="UP000179010">
    <property type="component" value="Unassembled WGS sequence"/>
</dbReference>
<dbReference type="NCBIfam" id="TIGR00096">
    <property type="entry name" value="16S rRNA (cytidine(1402)-2'-O)-methyltransferase"/>
    <property type="match status" value="1"/>
</dbReference>
<name>A0A1F4PNB3_UNCK3</name>
<evidence type="ECO:0000256" key="4">
    <source>
        <dbReference type="ARBA" id="ARBA00022679"/>
    </source>
</evidence>
<sequence length="219" mass="23777">MGTLYIVATPIGNLEDMTLRAIRVLKEANAIACEDSRVTRTLLNKYAITTPTVIYHQHSASGAILKRLERGDDIALVTDAGTPGIQDPGGRLVREAISAGVKVVPIPGASALTVALSAAGINADAFYFLGFLPKKQGRQTLFSEMAGLDVPIVIYESPMRVVKTLKDIEQYLGNRQVVVARELTKKFEEIKQGSATELIDKFSRQKPKGEFVLIILPAI</sequence>
<dbReference type="PANTHER" id="PTHR46111:SF1">
    <property type="entry name" value="RIBOSOMAL RNA SMALL SUBUNIT METHYLTRANSFERASE I"/>
    <property type="match status" value="1"/>
</dbReference>
<dbReference type="AlphaFoldDB" id="A0A1F4PNB3"/>
<dbReference type="CDD" id="cd11648">
    <property type="entry name" value="RsmI"/>
    <property type="match status" value="1"/>
</dbReference>
<keyword evidence="1 6" id="KW-0963">Cytoplasm</keyword>
<dbReference type="PIRSF" id="PIRSF005917">
    <property type="entry name" value="MTase_YraL"/>
    <property type="match status" value="1"/>
</dbReference>
<keyword evidence="4 6" id="KW-0808">Transferase</keyword>
<dbReference type="Gene3D" id="3.30.950.10">
    <property type="entry name" value="Methyltransferase, Cobalt-precorrin-4 Transmethylase, Domain 2"/>
    <property type="match status" value="1"/>
</dbReference>
<comment type="caution">
    <text evidence="8">The sequence shown here is derived from an EMBL/GenBank/DDBJ whole genome shotgun (WGS) entry which is preliminary data.</text>
</comment>
<gene>
    <name evidence="6" type="primary">rsmI</name>
    <name evidence="8" type="ORF">A2994_00555</name>
</gene>
<evidence type="ECO:0000256" key="5">
    <source>
        <dbReference type="ARBA" id="ARBA00022691"/>
    </source>
</evidence>
<dbReference type="Pfam" id="PF00590">
    <property type="entry name" value="TP_methylase"/>
    <property type="match status" value="1"/>
</dbReference>
<evidence type="ECO:0000313" key="8">
    <source>
        <dbReference type="EMBL" id="OGB85086.1"/>
    </source>
</evidence>
<dbReference type="GO" id="GO:0005737">
    <property type="term" value="C:cytoplasm"/>
    <property type="evidence" value="ECO:0007669"/>
    <property type="project" value="UniProtKB-SubCell"/>
</dbReference>
<evidence type="ECO:0000256" key="1">
    <source>
        <dbReference type="ARBA" id="ARBA00022490"/>
    </source>
</evidence>
<feature type="domain" description="Tetrapyrrole methylase" evidence="7">
    <location>
        <begin position="3"/>
        <end position="198"/>
    </location>
</feature>
<comment type="subcellular location">
    <subcellularLocation>
        <location evidence="6">Cytoplasm</location>
    </subcellularLocation>
</comment>
<comment type="catalytic activity">
    <reaction evidence="6">
        <text>cytidine(1402) in 16S rRNA + S-adenosyl-L-methionine = 2'-O-methylcytidine(1402) in 16S rRNA + S-adenosyl-L-homocysteine + H(+)</text>
        <dbReference type="Rhea" id="RHEA:42924"/>
        <dbReference type="Rhea" id="RHEA-COMP:10285"/>
        <dbReference type="Rhea" id="RHEA-COMP:10286"/>
        <dbReference type="ChEBI" id="CHEBI:15378"/>
        <dbReference type="ChEBI" id="CHEBI:57856"/>
        <dbReference type="ChEBI" id="CHEBI:59789"/>
        <dbReference type="ChEBI" id="CHEBI:74495"/>
        <dbReference type="ChEBI" id="CHEBI:82748"/>
        <dbReference type="EC" id="2.1.1.198"/>
    </reaction>
</comment>